<proteinExistence type="predicted"/>
<sequence>KVRDRYPSNWELSTARACTVVRYLVGSAGVAKSRIYPAGFADTRPLANGKSIDSRQKNRRVEITILNQGA</sequence>
<dbReference type="PANTHER" id="PTHR30329:SF21">
    <property type="entry name" value="LIPOPROTEIN YIAD-RELATED"/>
    <property type="match status" value="1"/>
</dbReference>
<dbReference type="InterPro" id="IPR006665">
    <property type="entry name" value="OmpA-like"/>
</dbReference>
<feature type="domain" description="OmpA-like" evidence="1">
    <location>
        <begin position="1"/>
        <end position="69"/>
    </location>
</feature>
<dbReference type="Gene3D" id="3.30.1330.60">
    <property type="entry name" value="OmpA-like domain"/>
    <property type="match status" value="1"/>
</dbReference>
<reference evidence="2" key="1">
    <citation type="submission" date="2018-05" db="EMBL/GenBank/DDBJ databases">
        <authorList>
            <person name="Lanie J.A."/>
            <person name="Ng W.-L."/>
            <person name="Kazmierczak K.M."/>
            <person name="Andrzejewski T.M."/>
            <person name="Davidsen T.M."/>
            <person name="Wayne K.J."/>
            <person name="Tettelin H."/>
            <person name="Glass J.I."/>
            <person name="Rusch D."/>
            <person name="Podicherti R."/>
            <person name="Tsui H.-C.T."/>
            <person name="Winkler M.E."/>
        </authorList>
    </citation>
    <scope>NUCLEOTIDE SEQUENCE</scope>
</reference>
<organism evidence="2">
    <name type="scientific">marine metagenome</name>
    <dbReference type="NCBI Taxonomy" id="408172"/>
    <lineage>
        <taxon>unclassified sequences</taxon>
        <taxon>metagenomes</taxon>
        <taxon>ecological metagenomes</taxon>
    </lineage>
</organism>
<evidence type="ECO:0000259" key="1">
    <source>
        <dbReference type="PROSITE" id="PS51123"/>
    </source>
</evidence>
<dbReference type="Pfam" id="PF00691">
    <property type="entry name" value="OmpA"/>
    <property type="match status" value="1"/>
</dbReference>
<name>A0A382Y7M9_9ZZZZ</name>
<dbReference type="CDD" id="cd07185">
    <property type="entry name" value="OmpA_C-like"/>
    <property type="match status" value="1"/>
</dbReference>
<protein>
    <recommendedName>
        <fullName evidence="1">OmpA-like domain-containing protein</fullName>
    </recommendedName>
</protein>
<evidence type="ECO:0000313" key="2">
    <source>
        <dbReference type="EMBL" id="SVD79316.1"/>
    </source>
</evidence>
<dbReference type="InterPro" id="IPR036737">
    <property type="entry name" value="OmpA-like_sf"/>
</dbReference>
<dbReference type="InterPro" id="IPR050330">
    <property type="entry name" value="Bact_OuterMem_StrucFunc"/>
</dbReference>
<dbReference type="PROSITE" id="PS51123">
    <property type="entry name" value="OMPA_2"/>
    <property type="match status" value="1"/>
</dbReference>
<dbReference type="AlphaFoldDB" id="A0A382Y7M9"/>
<gene>
    <name evidence="2" type="ORF">METZ01_LOCUS432170</name>
</gene>
<dbReference type="EMBL" id="UINC01173622">
    <property type="protein sequence ID" value="SVD79316.1"/>
    <property type="molecule type" value="Genomic_DNA"/>
</dbReference>
<dbReference type="PANTHER" id="PTHR30329">
    <property type="entry name" value="STATOR ELEMENT OF FLAGELLAR MOTOR COMPLEX"/>
    <property type="match status" value="1"/>
</dbReference>
<accession>A0A382Y7M9</accession>
<feature type="non-terminal residue" evidence="2">
    <location>
        <position position="1"/>
    </location>
</feature>
<dbReference type="SUPFAM" id="SSF103088">
    <property type="entry name" value="OmpA-like"/>
    <property type="match status" value="1"/>
</dbReference>